<keyword evidence="9 10" id="KW-0472">Membrane</keyword>
<dbReference type="RefSeq" id="WP_086639964.1">
    <property type="nucleotide sequence ID" value="NZ_JOPJ01000050.1"/>
</dbReference>
<dbReference type="eggNOG" id="COG0810">
    <property type="taxonomic scope" value="Bacteria"/>
</dbReference>
<evidence type="ECO:0000256" key="10">
    <source>
        <dbReference type="RuleBase" id="RU362123"/>
    </source>
</evidence>
<dbReference type="InterPro" id="IPR003538">
    <property type="entry name" value="TonB"/>
</dbReference>
<comment type="similarity">
    <text evidence="2 10">Belongs to the TonB family.</text>
</comment>
<dbReference type="GO" id="GO:0055085">
    <property type="term" value="P:transmembrane transport"/>
    <property type="evidence" value="ECO:0007669"/>
    <property type="project" value="InterPro"/>
</dbReference>
<evidence type="ECO:0000256" key="4">
    <source>
        <dbReference type="ARBA" id="ARBA00022475"/>
    </source>
</evidence>
<feature type="region of interest" description="Disordered" evidence="11">
    <location>
        <begin position="46"/>
        <end position="125"/>
    </location>
</feature>
<evidence type="ECO:0000256" key="1">
    <source>
        <dbReference type="ARBA" id="ARBA00004383"/>
    </source>
</evidence>
<feature type="transmembrane region" description="Helical" evidence="10">
    <location>
        <begin position="20"/>
        <end position="41"/>
    </location>
</feature>
<dbReference type="Proteomes" id="UP000194931">
    <property type="component" value="Unassembled WGS sequence"/>
</dbReference>
<dbReference type="EMBL" id="JOPJ01000050">
    <property type="protein sequence ID" value="OUJ10337.1"/>
    <property type="molecule type" value="Genomic_DNA"/>
</dbReference>
<evidence type="ECO:0000256" key="11">
    <source>
        <dbReference type="SAM" id="MobiDB-lite"/>
    </source>
</evidence>
<keyword evidence="6 10" id="KW-0812">Transmembrane</keyword>
<comment type="caution">
    <text evidence="13">The sequence shown here is derived from an EMBL/GenBank/DDBJ whole genome shotgun (WGS) entry which is preliminary data.</text>
</comment>
<dbReference type="AlphaFoldDB" id="A0A252BRC0"/>
<keyword evidence="14" id="KW-1185">Reference proteome</keyword>
<keyword evidence="5 10" id="KW-0997">Cell inner membrane</keyword>
<dbReference type="PANTHER" id="PTHR33446">
    <property type="entry name" value="PROTEIN TONB-RELATED"/>
    <property type="match status" value="1"/>
</dbReference>
<feature type="compositionally biased region" description="Polar residues" evidence="11">
    <location>
        <begin position="108"/>
        <end position="119"/>
    </location>
</feature>
<evidence type="ECO:0000313" key="13">
    <source>
        <dbReference type="EMBL" id="OUJ10337.1"/>
    </source>
</evidence>
<evidence type="ECO:0000256" key="5">
    <source>
        <dbReference type="ARBA" id="ARBA00022519"/>
    </source>
</evidence>
<dbReference type="GO" id="GO:0005886">
    <property type="term" value="C:plasma membrane"/>
    <property type="evidence" value="ECO:0007669"/>
    <property type="project" value="UniProtKB-SubCell"/>
</dbReference>
<dbReference type="PROSITE" id="PS52015">
    <property type="entry name" value="TONB_CTD"/>
    <property type="match status" value="1"/>
</dbReference>
<dbReference type="STRING" id="1236501.GCA_000613865_00004"/>
<feature type="domain" description="TonB C-terminal" evidence="12">
    <location>
        <begin position="110"/>
        <end position="202"/>
    </location>
</feature>
<keyword evidence="7 10" id="KW-0653">Protein transport</keyword>
<keyword evidence="8 10" id="KW-1133">Transmembrane helix</keyword>
<dbReference type="InterPro" id="IPR051045">
    <property type="entry name" value="TonB-dependent_transducer"/>
</dbReference>
<gene>
    <name evidence="13" type="ORF">HK26_08570</name>
</gene>
<dbReference type="SUPFAM" id="SSF74653">
    <property type="entry name" value="TolA/TonB C-terminal domain"/>
    <property type="match status" value="1"/>
</dbReference>
<organism evidence="13 14">
    <name type="scientific">Acetobacter okinawensis</name>
    <dbReference type="NCBI Taxonomy" id="1076594"/>
    <lineage>
        <taxon>Bacteria</taxon>
        <taxon>Pseudomonadati</taxon>
        <taxon>Pseudomonadota</taxon>
        <taxon>Alphaproteobacteria</taxon>
        <taxon>Acetobacterales</taxon>
        <taxon>Acetobacteraceae</taxon>
        <taxon>Acetobacter</taxon>
    </lineage>
</organism>
<proteinExistence type="inferred from homology"/>
<dbReference type="InterPro" id="IPR006260">
    <property type="entry name" value="TonB/TolA_C"/>
</dbReference>
<evidence type="ECO:0000313" key="14">
    <source>
        <dbReference type="Proteomes" id="UP000194931"/>
    </source>
</evidence>
<protein>
    <recommendedName>
        <fullName evidence="10">Protein TonB</fullName>
    </recommendedName>
</protein>
<dbReference type="Pfam" id="PF03544">
    <property type="entry name" value="TonB_C"/>
    <property type="match status" value="1"/>
</dbReference>
<comment type="subcellular location">
    <subcellularLocation>
        <location evidence="1 10">Cell inner membrane</location>
        <topology evidence="1 10">Single-pass membrane protein</topology>
        <orientation evidence="1 10">Periplasmic side</orientation>
    </subcellularLocation>
</comment>
<sequence>MSNPEQQPGSANYVFRASAAVGVIVFLLVLFLHVLGIWGLISGMGKGESAPPPPKPPIQTRVLPPKIEVPPPPKPPMKHVARTPPKQPVAPPTQTAKAPPADTPPNDSPDTTAGTSPLNSARPVYPPEMEEENIEGRVTVVCDVETTGMTSNCHVQSVTGGQAFAQSALDYVHKARYRPASRNGVPVRELNKTYVIRFRLDD</sequence>
<dbReference type="InterPro" id="IPR037682">
    <property type="entry name" value="TonB_C"/>
</dbReference>
<dbReference type="GO" id="GO:0015031">
    <property type="term" value="P:protein transport"/>
    <property type="evidence" value="ECO:0007669"/>
    <property type="project" value="UniProtKB-UniRule"/>
</dbReference>
<keyword evidence="10" id="KW-0735">Signal-anchor</keyword>
<dbReference type="NCBIfam" id="TIGR01352">
    <property type="entry name" value="tonB_Cterm"/>
    <property type="match status" value="1"/>
</dbReference>
<evidence type="ECO:0000256" key="2">
    <source>
        <dbReference type="ARBA" id="ARBA00006555"/>
    </source>
</evidence>
<reference evidence="14" key="1">
    <citation type="submission" date="2014-06" db="EMBL/GenBank/DDBJ databases">
        <authorList>
            <person name="Winans N.J."/>
            <person name="Newell P.D."/>
            <person name="Douglas A.E."/>
        </authorList>
    </citation>
    <scope>NUCLEOTIDE SEQUENCE [LARGE SCALE GENOMIC DNA]</scope>
</reference>
<evidence type="ECO:0000256" key="3">
    <source>
        <dbReference type="ARBA" id="ARBA00022448"/>
    </source>
</evidence>
<dbReference type="Gene3D" id="3.30.1150.10">
    <property type="match status" value="1"/>
</dbReference>
<evidence type="ECO:0000256" key="6">
    <source>
        <dbReference type="ARBA" id="ARBA00022692"/>
    </source>
</evidence>
<evidence type="ECO:0000259" key="12">
    <source>
        <dbReference type="PROSITE" id="PS52015"/>
    </source>
</evidence>
<evidence type="ECO:0000256" key="8">
    <source>
        <dbReference type="ARBA" id="ARBA00022989"/>
    </source>
</evidence>
<evidence type="ECO:0000256" key="9">
    <source>
        <dbReference type="ARBA" id="ARBA00023136"/>
    </source>
</evidence>
<name>A0A252BRC0_9PROT</name>
<keyword evidence="3 10" id="KW-0813">Transport</keyword>
<dbReference type="GO" id="GO:0031992">
    <property type="term" value="F:energy transducer activity"/>
    <property type="evidence" value="ECO:0007669"/>
    <property type="project" value="InterPro"/>
</dbReference>
<comment type="function">
    <text evidence="10">Interacts with outer membrane receptor proteins that carry out high-affinity binding and energy dependent uptake into the periplasmic space of specific substrates. It could act to transduce energy from the cytoplasmic membrane to specific energy-requiring processes in the outer membrane, resulting in the release into the periplasm of ligands bound by these outer membrane proteins.</text>
</comment>
<accession>A0A252BRC0</accession>
<keyword evidence="4 10" id="KW-1003">Cell membrane</keyword>
<dbReference type="PRINTS" id="PR01374">
    <property type="entry name" value="TONBPROTEIN"/>
</dbReference>
<evidence type="ECO:0000256" key="7">
    <source>
        <dbReference type="ARBA" id="ARBA00022927"/>
    </source>
</evidence>
<dbReference type="GO" id="GO:0015891">
    <property type="term" value="P:siderophore transport"/>
    <property type="evidence" value="ECO:0007669"/>
    <property type="project" value="InterPro"/>
</dbReference>
<dbReference type="OrthoDB" id="7225042at2"/>
<dbReference type="GO" id="GO:0030288">
    <property type="term" value="C:outer membrane-bounded periplasmic space"/>
    <property type="evidence" value="ECO:0007669"/>
    <property type="project" value="InterPro"/>
</dbReference>